<sequence length="25" mass="2883">MLHEMGHDTRRELVIIPPQVKVGNL</sequence>
<dbReference type="KEGG" id="dfg:B0537_02430"/>
<accession>A0A1S6J0D9</accession>
<dbReference type="EMBL" id="CP019698">
    <property type="protein sequence ID" value="AQS60470.1"/>
    <property type="molecule type" value="Genomic_DNA"/>
</dbReference>
<dbReference type="AlphaFoldDB" id="A0A1S6J0D9"/>
<gene>
    <name evidence="1" type="ORF">B0537_02430</name>
</gene>
<proteinExistence type="predicted"/>
<keyword evidence="2" id="KW-1185">Reference proteome</keyword>
<evidence type="ECO:0000313" key="2">
    <source>
        <dbReference type="Proteomes" id="UP000189464"/>
    </source>
</evidence>
<organism evidence="1 2">
    <name type="scientific">Desulforamulus ferrireducens</name>
    <dbReference type="NCBI Taxonomy" id="1833852"/>
    <lineage>
        <taxon>Bacteria</taxon>
        <taxon>Bacillati</taxon>
        <taxon>Bacillota</taxon>
        <taxon>Clostridia</taxon>
        <taxon>Eubacteriales</taxon>
        <taxon>Peptococcaceae</taxon>
        <taxon>Desulforamulus</taxon>
    </lineage>
</organism>
<dbReference type="Proteomes" id="UP000189464">
    <property type="component" value="Chromosome"/>
</dbReference>
<name>A0A1S6J0D9_9FIRM</name>
<dbReference type="STRING" id="1833852.B0537_02430"/>
<reference evidence="1 2" key="1">
    <citation type="journal article" date="2016" name="Int. J. Syst. Evol. Microbiol.">
        <title>Desulfotomaculum ferrireducens sp. nov., a moderately thermophilic sulfate-reducing and dissimilatory Fe(III)-reducing bacterium isolated from compost.</title>
        <authorList>
            <person name="Yang G."/>
            <person name="Guo J."/>
            <person name="Zhuang L."/>
            <person name="Yuan Y."/>
            <person name="Zhou S."/>
        </authorList>
    </citation>
    <scope>NUCLEOTIDE SEQUENCE [LARGE SCALE GENOMIC DNA]</scope>
    <source>
        <strain evidence="1 2">GSS09</strain>
    </source>
</reference>
<protein>
    <submittedName>
        <fullName evidence="1">Uncharacterized protein</fullName>
    </submittedName>
</protein>
<evidence type="ECO:0000313" key="1">
    <source>
        <dbReference type="EMBL" id="AQS60470.1"/>
    </source>
</evidence>